<dbReference type="OrthoDB" id="5962704at2759"/>
<feature type="domain" description="Serpin" evidence="1">
    <location>
        <begin position="5"/>
        <end position="246"/>
    </location>
</feature>
<name>A0A0C2J755_THEKT</name>
<gene>
    <name evidence="2" type="ORF">RF11_08245</name>
</gene>
<dbReference type="Pfam" id="PF00079">
    <property type="entry name" value="Serpin"/>
    <property type="match status" value="1"/>
</dbReference>
<dbReference type="InterPro" id="IPR036186">
    <property type="entry name" value="Serpin_sf"/>
</dbReference>
<proteinExistence type="predicted"/>
<dbReference type="SUPFAM" id="SSF56574">
    <property type="entry name" value="Serpins"/>
    <property type="match status" value="1"/>
</dbReference>
<evidence type="ECO:0000313" key="2">
    <source>
        <dbReference type="EMBL" id="KII73629.1"/>
    </source>
</evidence>
<protein>
    <recommendedName>
        <fullName evidence="1">Serpin domain-containing protein</fullName>
    </recommendedName>
</protein>
<sequence>MVDTINDLTLKLANYLLEENKGLNTVSVSGYLAYFTLLLVNVGLQGQAKYDLSAYLNCNYSYIDFSYLYDFLEYECIHSFTMDEFIMIGSVKSAIFHSAPPVENFIQMANYVYNFELVDIDPIYHEGQSNTINQWSLLLKHVPLEYIIPDTFYRELKLLIINEYFIGFKWLTPINKRYTYSETFTNYYSRKITVRMMRMVNYFRCYSDDEFKADIVFVNLETNGTYAVVVYPYVNSSVKDVLKNINVIMIY</sequence>
<accession>A0A0C2J755</accession>
<dbReference type="Gene3D" id="3.30.497.10">
    <property type="entry name" value="Antithrombin, subunit I, domain 2"/>
    <property type="match status" value="1"/>
</dbReference>
<keyword evidence="3" id="KW-1185">Reference proteome</keyword>
<evidence type="ECO:0000259" key="1">
    <source>
        <dbReference type="Pfam" id="PF00079"/>
    </source>
</evidence>
<dbReference type="InterPro" id="IPR042185">
    <property type="entry name" value="Serpin_sf_2"/>
</dbReference>
<dbReference type="InterPro" id="IPR042178">
    <property type="entry name" value="Serpin_sf_1"/>
</dbReference>
<reference evidence="2 3" key="1">
    <citation type="journal article" date="2014" name="Genome Biol. Evol.">
        <title>The genome of the myxosporean Thelohanellus kitauei shows adaptations to nutrient acquisition within its fish host.</title>
        <authorList>
            <person name="Yang Y."/>
            <person name="Xiong J."/>
            <person name="Zhou Z."/>
            <person name="Huo F."/>
            <person name="Miao W."/>
            <person name="Ran C."/>
            <person name="Liu Y."/>
            <person name="Zhang J."/>
            <person name="Feng J."/>
            <person name="Wang M."/>
            <person name="Wang M."/>
            <person name="Wang L."/>
            <person name="Yao B."/>
        </authorList>
    </citation>
    <scope>NUCLEOTIDE SEQUENCE [LARGE SCALE GENOMIC DNA]</scope>
    <source>
        <strain evidence="2">Wuqing</strain>
    </source>
</reference>
<dbReference type="AlphaFoldDB" id="A0A0C2J755"/>
<dbReference type="Gene3D" id="2.30.39.10">
    <property type="entry name" value="Alpha-1-antitrypsin, domain 1"/>
    <property type="match status" value="1"/>
</dbReference>
<comment type="caution">
    <text evidence="2">The sequence shown here is derived from an EMBL/GenBank/DDBJ whole genome shotgun (WGS) entry which is preliminary data.</text>
</comment>
<evidence type="ECO:0000313" key="3">
    <source>
        <dbReference type="Proteomes" id="UP000031668"/>
    </source>
</evidence>
<dbReference type="InterPro" id="IPR023796">
    <property type="entry name" value="Serpin_dom"/>
</dbReference>
<dbReference type="Proteomes" id="UP000031668">
    <property type="component" value="Unassembled WGS sequence"/>
</dbReference>
<dbReference type="EMBL" id="JWZT01000743">
    <property type="protein sequence ID" value="KII73629.1"/>
    <property type="molecule type" value="Genomic_DNA"/>
</dbReference>
<organism evidence="2 3">
    <name type="scientific">Thelohanellus kitauei</name>
    <name type="common">Myxosporean</name>
    <dbReference type="NCBI Taxonomy" id="669202"/>
    <lineage>
        <taxon>Eukaryota</taxon>
        <taxon>Metazoa</taxon>
        <taxon>Cnidaria</taxon>
        <taxon>Myxozoa</taxon>
        <taxon>Myxosporea</taxon>
        <taxon>Bivalvulida</taxon>
        <taxon>Platysporina</taxon>
        <taxon>Myxobolidae</taxon>
        <taxon>Thelohanellus</taxon>
    </lineage>
</organism>